<dbReference type="RefSeq" id="WP_045551496.1">
    <property type="nucleotide sequence ID" value="NZ_JZDQ02000020.1"/>
</dbReference>
<evidence type="ECO:0000313" key="2">
    <source>
        <dbReference type="EMBL" id="OIJ25962.1"/>
    </source>
</evidence>
<dbReference type="STRING" id="1844.UG56_015420"/>
<dbReference type="Pfam" id="PF13468">
    <property type="entry name" value="Glyoxalase_3"/>
    <property type="match status" value="1"/>
</dbReference>
<protein>
    <submittedName>
        <fullName evidence="2">Glyoxalase</fullName>
    </submittedName>
</protein>
<evidence type="ECO:0000259" key="1">
    <source>
        <dbReference type="Pfam" id="PF13468"/>
    </source>
</evidence>
<sequence>MSVPANLDHLVYAGSDLAAAVAEVVALTGVTPVAGGRHPVGSANALVALSVGGERRQHYLEVVGPDPDRAGAAPVTAFGIDRLTEPRMVTFAARADGESIERVVERSRAGGYDPGDPRAMSRATPGGEMLEWRLTRAMEGPVEPLKPFLIDWGPTPHPGLGALPVLDLVAVRGEHPDPRAARRTLALLGVELEVDKGPEQRLVVVLDTPRGQVTLG</sequence>
<dbReference type="Proteomes" id="UP000033772">
    <property type="component" value="Unassembled WGS sequence"/>
</dbReference>
<accession>A0A1J4N354</accession>
<feature type="domain" description="Glyoxalase-like" evidence="1">
    <location>
        <begin position="7"/>
        <end position="186"/>
    </location>
</feature>
<dbReference type="AlphaFoldDB" id="A0A1J4N354"/>
<proteinExistence type="predicted"/>
<dbReference type="InterPro" id="IPR029068">
    <property type="entry name" value="Glyas_Bleomycin-R_OHBP_Dase"/>
</dbReference>
<gene>
    <name evidence="2" type="ORF">UG56_015420</name>
</gene>
<name>A0A1J4N354_9ACTN</name>
<dbReference type="InterPro" id="IPR025870">
    <property type="entry name" value="Glyoxalase-like_dom"/>
</dbReference>
<organism evidence="2 3">
    <name type="scientific">Nocardioides luteus</name>
    <dbReference type="NCBI Taxonomy" id="1844"/>
    <lineage>
        <taxon>Bacteria</taxon>
        <taxon>Bacillati</taxon>
        <taxon>Actinomycetota</taxon>
        <taxon>Actinomycetes</taxon>
        <taxon>Propionibacteriales</taxon>
        <taxon>Nocardioidaceae</taxon>
        <taxon>Nocardioides</taxon>
    </lineage>
</organism>
<keyword evidence="3" id="KW-1185">Reference proteome</keyword>
<evidence type="ECO:0000313" key="3">
    <source>
        <dbReference type="Proteomes" id="UP000033772"/>
    </source>
</evidence>
<comment type="caution">
    <text evidence="2">The sequence shown here is derived from an EMBL/GenBank/DDBJ whole genome shotgun (WGS) entry which is preliminary data.</text>
</comment>
<dbReference type="Gene3D" id="3.10.180.10">
    <property type="entry name" value="2,3-Dihydroxybiphenyl 1,2-Dioxygenase, domain 1"/>
    <property type="match status" value="1"/>
</dbReference>
<dbReference type="OrthoDB" id="3227561at2"/>
<dbReference type="EMBL" id="JZDQ02000020">
    <property type="protein sequence ID" value="OIJ25962.1"/>
    <property type="molecule type" value="Genomic_DNA"/>
</dbReference>
<reference evidence="2" key="1">
    <citation type="submission" date="2016-10" db="EMBL/GenBank/DDBJ databases">
        <title>Draft Genome Sequence of Nocardioides luteus Strain BAFB, an Alkane-Degrading Bacterium Isolated from JP-7 Polluted Soil.</title>
        <authorList>
            <person name="Brown L."/>
            <person name="Ruiz O.N."/>
            <person name="Gunasekera T."/>
        </authorList>
    </citation>
    <scope>NUCLEOTIDE SEQUENCE [LARGE SCALE GENOMIC DNA]</scope>
    <source>
        <strain evidence="2">BAFB</strain>
    </source>
</reference>